<comment type="caution">
    <text evidence="2">The sequence shown here is derived from an EMBL/GenBank/DDBJ whole genome shotgun (WGS) entry which is preliminary data.</text>
</comment>
<keyword evidence="1" id="KW-1133">Transmembrane helix</keyword>
<keyword evidence="3" id="KW-1185">Reference proteome</keyword>
<feature type="non-terminal residue" evidence="2">
    <location>
        <position position="43"/>
    </location>
</feature>
<feature type="transmembrane region" description="Helical" evidence="1">
    <location>
        <begin position="25"/>
        <end position="42"/>
    </location>
</feature>
<protein>
    <submittedName>
        <fullName evidence="2">Uncharacterized protein</fullName>
    </submittedName>
</protein>
<gene>
    <name evidence="2" type="ORF">SPARVUS_LOCUS3280601</name>
</gene>
<name>A0ABN9BN49_9NEOB</name>
<keyword evidence="1" id="KW-0472">Membrane</keyword>
<proteinExistence type="predicted"/>
<reference evidence="2" key="1">
    <citation type="submission" date="2023-05" db="EMBL/GenBank/DDBJ databases">
        <authorList>
            <person name="Stuckert A."/>
        </authorList>
    </citation>
    <scope>NUCLEOTIDE SEQUENCE</scope>
</reference>
<keyword evidence="1" id="KW-0812">Transmembrane</keyword>
<dbReference type="EMBL" id="CATNWA010004974">
    <property type="protein sequence ID" value="CAI9549086.1"/>
    <property type="molecule type" value="Genomic_DNA"/>
</dbReference>
<organism evidence="2 3">
    <name type="scientific">Staurois parvus</name>
    <dbReference type="NCBI Taxonomy" id="386267"/>
    <lineage>
        <taxon>Eukaryota</taxon>
        <taxon>Metazoa</taxon>
        <taxon>Chordata</taxon>
        <taxon>Craniata</taxon>
        <taxon>Vertebrata</taxon>
        <taxon>Euteleostomi</taxon>
        <taxon>Amphibia</taxon>
        <taxon>Batrachia</taxon>
        <taxon>Anura</taxon>
        <taxon>Neobatrachia</taxon>
        <taxon>Ranoidea</taxon>
        <taxon>Ranidae</taxon>
        <taxon>Staurois</taxon>
    </lineage>
</organism>
<evidence type="ECO:0000313" key="3">
    <source>
        <dbReference type="Proteomes" id="UP001162483"/>
    </source>
</evidence>
<evidence type="ECO:0000256" key="1">
    <source>
        <dbReference type="SAM" id="Phobius"/>
    </source>
</evidence>
<evidence type="ECO:0000313" key="2">
    <source>
        <dbReference type="EMBL" id="CAI9549086.1"/>
    </source>
</evidence>
<accession>A0ABN9BN49</accession>
<dbReference type="Proteomes" id="UP001162483">
    <property type="component" value="Unassembled WGS sequence"/>
</dbReference>
<sequence length="43" mass="5153">MHIFLQVKKCAFIIFVQRSLTPSRLPLLSSLTISSFFFFFFFF</sequence>